<organism evidence="1 2">
    <name type="scientific">Oceanites oceanicus</name>
    <name type="common">Wilson's storm petrel</name>
    <name type="synonym">Procellaria oceanica</name>
    <dbReference type="NCBI Taxonomy" id="79653"/>
    <lineage>
        <taxon>Eukaryota</taxon>
        <taxon>Metazoa</taxon>
        <taxon>Chordata</taxon>
        <taxon>Craniata</taxon>
        <taxon>Vertebrata</taxon>
        <taxon>Euteleostomi</taxon>
        <taxon>Archelosauria</taxon>
        <taxon>Archosauria</taxon>
        <taxon>Dinosauria</taxon>
        <taxon>Saurischia</taxon>
        <taxon>Theropoda</taxon>
        <taxon>Coelurosauria</taxon>
        <taxon>Aves</taxon>
        <taxon>Neognathae</taxon>
        <taxon>Neoaves</taxon>
        <taxon>Aequornithes</taxon>
        <taxon>Procellariiformes</taxon>
        <taxon>Hydrobatidae</taxon>
        <taxon>Oceanites</taxon>
    </lineage>
</organism>
<dbReference type="OrthoDB" id="432970at2759"/>
<proteinExistence type="predicted"/>
<dbReference type="Proteomes" id="UP000569728">
    <property type="component" value="Unassembled WGS sequence"/>
</dbReference>
<keyword evidence="2" id="KW-1185">Reference proteome</keyword>
<dbReference type="InterPro" id="IPR052298">
    <property type="entry name" value="ZMYND10"/>
</dbReference>
<sequence length="407" mass="46584">LLPAEAEALVRALQGIELRDAGGQGWLRQHEFVEKLNMHAILSASAGQEQLLTELLVTYAKIPVLIGELISTEIWKHKIFPVLCRLEDFKPRSTFPIYVVLHHEASIINLLETVFFYKEICESAEDSILDLIDYCHRKLILLTARSANGQTVNPAVLVPPQELQKQAETMEFEISLKALSVLRFITDQVESLPLSALTRMLNTHNLPCLLVELVEHCPWSCREGGKLKKFENGVWHVVPLEDQVKMTKLDGQVWLALLNLLLSPECQRKYHFDGFNKSQLLKLRAFLTDVLIDQLPNLVEMQRFLSHLAVTEPAPPKKDLVLEQVPVIWDHILKKNAGKWEAIAKHQVKRVFSPTEEELKLQARRWAQTYSLDMMEALAPDKPCCRVCGTEAAKRCSRCRNEWYCTR</sequence>
<dbReference type="PANTHER" id="PTHR13244">
    <property type="entry name" value="ZINC FINGER MYND DOMAIN CONTAINING PROTEIN 10"/>
    <property type="match status" value="1"/>
</dbReference>
<dbReference type="AlphaFoldDB" id="A0A7K8TNT7"/>
<feature type="non-terminal residue" evidence="1">
    <location>
        <position position="407"/>
    </location>
</feature>
<name>A0A7K8TNT7_OCEOC</name>
<feature type="non-terminal residue" evidence="1">
    <location>
        <position position="1"/>
    </location>
</feature>
<dbReference type="GO" id="GO:0036159">
    <property type="term" value="P:inner dynein arm assembly"/>
    <property type="evidence" value="ECO:0007669"/>
    <property type="project" value="TreeGrafter"/>
</dbReference>
<dbReference type="GO" id="GO:0005737">
    <property type="term" value="C:cytoplasm"/>
    <property type="evidence" value="ECO:0007669"/>
    <property type="project" value="TreeGrafter"/>
</dbReference>
<accession>A0A7K8TNT7</accession>
<dbReference type="PANTHER" id="PTHR13244:SF7">
    <property type="entry name" value="ZINC FINGER MYND DOMAIN-CONTAINING PROTEIN 10"/>
    <property type="match status" value="1"/>
</dbReference>
<dbReference type="GO" id="GO:0036158">
    <property type="term" value="P:outer dynein arm assembly"/>
    <property type="evidence" value="ECO:0007669"/>
    <property type="project" value="TreeGrafter"/>
</dbReference>
<comment type="caution">
    <text evidence="1">The sequence shown here is derived from an EMBL/GenBank/DDBJ whole genome shotgun (WGS) entry which is preliminary data.</text>
</comment>
<dbReference type="GO" id="GO:0044458">
    <property type="term" value="P:motile cilium assembly"/>
    <property type="evidence" value="ECO:0007669"/>
    <property type="project" value="TreeGrafter"/>
</dbReference>
<evidence type="ECO:0000313" key="2">
    <source>
        <dbReference type="Proteomes" id="UP000569728"/>
    </source>
</evidence>
<gene>
    <name evidence="1" type="primary">Zmynd10</name>
    <name evidence="1" type="ORF">OCEOCE_R10606</name>
</gene>
<protein>
    <submittedName>
        <fullName evidence="1">ZMY10 protein</fullName>
    </submittedName>
</protein>
<evidence type="ECO:0000313" key="1">
    <source>
        <dbReference type="EMBL" id="NXF43064.1"/>
    </source>
</evidence>
<reference evidence="1 2" key="1">
    <citation type="submission" date="2019-09" db="EMBL/GenBank/DDBJ databases">
        <title>Bird 10,000 Genomes (B10K) Project - Family phase.</title>
        <authorList>
            <person name="Zhang G."/>
        </authorList>
    </citation>
    <scope>NUCLEOTIDE SEQUENCE [LARGE SCALE GENOMIC DNA]</scope>
    <source>
        <strain evidence="1">B10K-CU-031-11</strain>
        <tissue evidence="1">Muscle</tissue>
    </source>
</reference>
<dbReference type="GO" id="GO:0034451">
    <property type="term" value="C:centriolar satellite"/>
    <property type="evidence" value="ECO:0007669"/>
    <property type="project" value="TreeGrafter"/>
</dbReference>
<dbReference type="EMBL" id="VWZA01000028">
    <property type="protein sequence ID" value="NXF43064.1"/>
    <property type="molecule type" value="Genomic_DNA"/>
</dbReference>